<dbReference type="GO" id="GO:0008270">
    <property type="term" value="F:zinc ion binding"/>
    <property type="evidence" value="ECO:0007669"/>
    <property type="project" value="UniProtKB-KW"/>
</dbReference>
<evidence type="ECO:0000256" key="8">
    <source>
        <dbReference type="ARBA" id="ARBA00023163"/>
    </source>
</evidence>
<evidence type="ECO:0000256" key="4">
    <source>
        <dbReference type="ARBA" id="ARBA00022771"/>
    </source>
</evidence>
<dbReference type="SMART" id="SM00614">
    <property type="entry name" value="ZnF_BED"/>
    <property type="match status" value="1"/>
</dbReference>
<keyword evidence="14" id="KW-1185">Reference proteome</keyword>
<evidence type="ECO:0000313" key="14">
    <source>
        <dbReference type="Proteomes" id="UP001237642"/>
    </source>
</evidence>
<dbReference type="InterPro" id="IPR008906">
    <property type="entry name" value="HATC_C_dom"/>
</dbReference>
<evidence type="ECO:0000256" key="9">
    <source>
        <dbReference type="ARBA" id="ARBA00023242"/>
    </source>
</evidence>
<feature type="region of interest" description="Disordered" evidence="11">
    <location>
        <begin position="1"/>
        <end position="21"/>
    </location>
</feature>
<accession>A0AAD8H5P6</accession>
<dbReference type="EMBL" id="JAUIZM010000010">
    <property type="protein sequence ID" value="KAK1360102.1"/>
    <property type="molecule type" value="Genomic_DNA"/>
</dbReference>
<dbReference type="Proteomes" id="UP001237642">
    <property type="component" value="Unassembled WGS sequence"/>
</dbReference>
<dbReference type="InterPro" id="IPR012337">
    <property type="entry name" value="RNaseH-like_sf"/>
</dbReference>
<gene>
    <name evidence="13" type="ORF">POM88_044576</name>
</gene>
<dbReference type="SUPFAM" id="SSF53098">
    <property type="entry name" value="Ribonuclease H-like"/>
    <property type="match status" value="1"/>
</dbReference>
<keyword evidence="9" id="KW-0539">Nucleus</keyword>
<dbReference type="Pfam" id="PF14372">
    <property type="entry name" value="hAT-like_RNase-H"/>
    <property type="match status" value="1"/>
</dbReference>
<dbReference type="GO" id="GO:0005634">
    <property type="term" value="C:nucleus"/>
    <property type="evidence" value="ECO:0007669"/>
    <property type="project" value="UniProtKB-SubCell"/>
</dbReference>
<name>A0AAD8H5P6_9APIA</name>
<dbReference type="SUPFAM" id="SSF57667">
    <property type="entry name" value="beta-beta-alpha zinc fingers"/>
    <property type="match status" value="1"/>
</dbReference>
<dbReference type="PROSITE" id="PS50808">
    <property type="entry name" value="ZF_BED"/>
    <property type="match status" value="1"/>
</dbReference>
<organism evidence="13 14">
    <name type="scientific">Heracleum sosnowskyi</name>
    <dbReference type="NCBI Taxonomy" id="360622"/>
    <lineage>
        <taxon>Eukaryota</taxon>
        <taxon>Viridiplantae</taxon>
        <taxon>Streptophyta</taxon>
        <taxon>Embryophyta</taxon>
        <taxon>Tracheophyta</taxon>
        <taxon>Spermatophyta</taxon>
        <taxon>Magnoliopsida</taxon>
        <taxon>eudicotyledons</taxon>
        <taxon>Gunneridae</taxon>
        <taxon>Pentapetalae</taxon>
        <taxon>asterids</taxon>
        <taxon>campanulids</taxon>
        <taxon>Apiales</taxon>
        <taxon>Apiaceae</taxon>
        <taxon>Apioideae</taxon>
        <taxon>apioid superclade</taxon>
        <taxon>Tordylieae</taxon>
        <taxon>Tordyliinae</taxon>
        <taxon>Heracleum</taxon>
    </lineage>
</organism>
<dbReference type="AlphaFoldDB" id="A0AAD8H5P6"/>
<evidence type="ECO:0000313" key="13">
    <source>
        <dbReference type="EMBL" id="KAK1360102.1"/>
    </source>
</evidence>
<dbReference type="GO" id="GO:0003677">
    <property type="term" value="F:DNA binding"/>
    <property type="evidence" value="ECO:0007669"/>
    <property type="project" value="UniProtKB-KW"/>
</dbReference>
<evidence type="ECO:0000256" key="1">
    <source>
        <dbReference type="ARBA" id="ARBA00004123"/>
    </source>
</evidence>
<comment type="caution">
    <text evidence="13">The sequence shown here is derived from an EMBL/GenBank/DDBJ whole genome shotgun (WGS) entry which is preliminary data.</text>
</comment>
<reference evidence="13" key="2">
    <citation type="submission" date="2023-05" db="EMBL/GenBank/DDBJ databases">
        <authorList>
            <person name="Schelkunov M.I."/>
        </authorList>
    </citation>
    <scope>NUCLEOTIDE SEQUENCE</scope>
    <source>
        <strain evidence="13">Hsosn_3</strain>
        <tissue evidence="13">Leaf</tissue>
    </source>
</reference>
<keyword evidence="5" id="KW-0862">Zinc</keyword>
<evidence type="ECO:0000256" key="2">
    <source>
        <dbReference type="ARBA" id="ARBA00011738"/>
    </source>
</evidence>
<dbReference type="InterPro" id="IPR052035">
    <property type="entry name" value="ZnF_BED_domain_contain"/>
</dbReference>
<comment type="subunit">
    <text evidence="2">Homodimer.</text>
</comment>
<dbReference type="Pfam" id="PF05699">
    <property type="entry name" value="Dimer_Tnp_hAT"/>
    <property type="match status" value="1"/>
</dbReference>
<sequence length="658" mass="74803">MAMPTNSSESHRADQQPNKRKKKRSIVWEYFSIAKSGTDCTRAYCNSCKKSFAYISGSKLAGTSHLKRHIKMGVCSVDRRNNEKISQLIPYAPIKTDSTAVDTIPPRRRYRGIPGPSIPFKKDTPSQSIAKMIIMHEYPLNILDDHGFVEFVRFLHPRVHMDVNSVQEECVNIYHREKQDVANMLSGILGHVNLALDLWESDQGLCYLLLTGYFVDSVWKLQKRILNVVMLPFSDSEAAFSYAVVDCLASWGLEHKIFTLTLDASFANEAVQRNLRGLLSVMNPQVLNGQLILGNCYARILSCLANDALDSMISLIKKVRDSVKYVTTYRGSEEEFIELKQRLQNPSSKRLTIDDQTKWNTTYHMLVAASELKEVFSCLDTSDPNYKDTLSVEEWKLVEILCVYLKLFFDAANVLLAPTHPTTNLFYHEVSNIQLTLAHAATSQDAFTRNLTKPLWEKFSEYWNCSCLIFAVAVVMDPRFKMKLVEFSFSRIYGEDAGTWIKVVDEGIHELFVEYIVLSLPPPTFVVEDREGMKLEMSPEDEIPAGDDLSSFDVYISDIAGSQHMKSELDQYLEEPLLPRTQEFDVLSWWKQNSQNYPTLSRMASDILCIPVSTGAPDSVFDTVTKKMDSYRCSLKPSTVEALICAKDWLQYGSSSFS</sequence>
<keyword evidence="3" id="KW-0479">Metal-binding</keyword>
<dbReference type="PANTHER" id="PTHR46481">
    <property type="entry name" value="ZINC FINGER BED DOMAIN-CONTAINING PROTEIN 4"/>
    <property type="match status" value="1"/>
</dbReference>
<evidence type="ECO:0000256" key="6">
    <source>
        <dbReference type="ARBA" id="ARBA00023015"/>
    </source>
</evidence>
<protein>
    <submittedName>
        <fullName evidence="13">Zinc finger BED domain-containing protein DAYSLEEPER-like</fullName>
    </submittedName>
</protein>
<dbReference type="Pfam" id="PF02892">
    <property type="entry name" value="zf-BED"/>
    <property type="match status" value="1"/>
</dbReference>
<evidence type="ECO:0000259" key="12">
    <source>
        <dbReference type="PROSITE" id="PS50808"/>
    </source>
</evidence>
<keyword evidence="6" id="KW-0805">Transcription regulation</keyword>
<keyword evidence="4 10" id="KW-0863">Zinc-finger</keyword>
<comment type="subcellular location">
    <subcellularLocation>
        <location evidence="1">Nucleus</location>
    </subcellularLocation>
</comment>
<evidence type="ECO:0000256" key="10">
    <source>
        <dbReference type="PROSITE-ProRule" id="PRU00027"/>
    </source>
</evidence>
<keyword evidence="7" id="KW-0238">DNA-binding</keyword>
<evidence type="ECO:0000256" key="11">
    <source>
        <dbReference type="SAM" id="MobiDB-lite"/>
    </source>
</evidence>
<keyword evidence="8" id="KW-0804">Transcription</keyword>
<dbReference type="GO" id="GO:0009791">
    <property type="term" value="P:post-embryonic development"/>
    <property type="evidence" value="ECO:0007669"/>
    <property type="project" value="UniProtKB-ARBA"/>
</dbReference>
<reference evidence="13" key="1">
    <citation type="submission" date="2023-02" db="EMBL/GenBank/DDBJ databases">
        <title>Genome of toxic invasive species Heracleum sosnowskyi carries increased number of genes despite the absence of recent whole-genome duplications.</title>
        <authorList>
            <person name="Schelkunov M."/>
            <person name="Shtratnikova V."/>
            <person name="Makarenko M."/>
            <person name="Klepikova A."/>
            <person name="Omelchenko D."/>
            <person name="Novikova G."/>
            <person name="Obukhova E."/>
            <person name="Bogdanov V."/>
            <person name="Penin A."/>
            <person name="Logacheva M."/>
        </authorList>
    </citation>
    <scope>NUCLEOTIDE SEQUENCE</scope>
    <source>
        <strain evidence="13">Hsosn_3</strain>
        <tissue evidence="13">Leaf</tissue>
    </source>
</reference>
<feature type="domain" description="BED-type" evidence="12">
    <location>
        <begin position="22"/>
        <end position="82"/>
    </location>
</feature>
<dbReference type="InterPro" id="IPR036236">
    <property type="entry name" value="Znf_C2H2_sf"/>
</dbReference>
<dbReference type="PANTHER" id="PTHR46481:SF10">
    <property type="entry name" value="ZINC FINGER BED DOMAIN-CONTAINING PROTEIN 39"/>
    <property type="match status" value="1"/>
</dbReference>
<evidence type="ECO:0000256" key="3">
    <source>
        <dbReference type="ARBA" id="ARBA00022723"/>
    </source>
</evidence>
<proteinExistence type="predicted"/>
<dbReference type="InterPro" id="IPR025525">
    <property type="entry name" value="hAT-like_transposase_RNase-H"/>
</dbReference>
<dbReference type="GO" id="GO:0046983">
    <property type="term" value="F:protein dimerization activity"/>
    <property type="evidence" value="ECO:0007669"/>
    <property type="project" value="InterPro"/>
</dbReference>
<evidence type="ECO:0000256" key="5">
    <source>
        <dbReference type="ARBA" id="ARBA00022833"/>
    </source>
</evidence>
<evidence type="ECO:0000256" key="7">
    <source>
        <dbReference type="ARBA" id="ARBA00023125"/>
    </source>
</evidence>
<dbReference type="InterPro" id="IPR003656">
    <property type="entry name" value="Znf_BED"/>
</dbReference>